<evidence type="ECO:0000256" key="3">
    <source>
        <dbReference type="ARBA" id="ARBA00023004"/>
    </source>
</evidence>
<feature type="domain" description="Calcineurin-like phosphoesterase" evidence="5">
    <location>
        <begin position="1"/>
        <end position="259"/>
    </location>
</feature>
<dbReference type="EMBL" id="LMAI01000012">
    <property type="protein sequence ID" value="KUJ54643.1"/>
    <property type="molecule type" value="Genomic_DNA"/>
</dbReference>
<dbReference type="RefSeq" id="WP_059137840.1">
    <property type="nucleotide sequence ID" value="NZ_LMAI01000012.1"/>
</dbReference>
<dbReference type="PANTHER" id="PTHR42988:SF2">
    <property type="entry name" value="CYCLIC NUCLEOTIDE PHOSPHODIESTERASE CBUA0032-RELATED"/>
    <property type="match status" value="1"/>
</dbReference>
<evidence type="ECO:0000256" key="2">
    <source>
        <dbReference type="ARBA" id="ARBA00022801"/>
    </source>
</evidence>
<evidence type="ECO:0000256" key="1">
    <source>
        <dbReference type="ARBA" id="ARBA00022723"/>
    </source>
</evidence>
<proteinExistence type="inferred from homology"/>
<name>A0A117KAM5_9FLAO</name>
<keyword evidence="3" id="KW-0408">Iron</keyword>
<keyword evidence="1" id="KW-0479">Metal-binding</keyword>
<dbReference type="Proteomes" id="UP000054388">
    <property type="component" value="Unassembled WGS sequence"/>
</dbReference>
<dbReference type="InterPro" id="IPR029052">
    <property type="entry name" value="Metallo-depent_PP-like"/>
</dbReference>
<dbReference type="Gene3D" id="3.60.21.10">
    <property type="match status" value="1"/>
</dbReference>
<dbReference type="GO" id="GO:0016787">
    <property type="term" value="F:hydrolase activity"/>
    <property type="evidence" value="ECO:0007669"/>
    <property type="project" value="UniProtKB-KW"/>
</dbReference>
<evidence type="ECO:0000256" key="4">
    <source>
        <dbReference type="ARBA" id="ARBA00025742"/>
    </source>
</evidence>
<sequence>MRIIHLSDIHLSKENIENFRLYYRGALINELRHKNSEIDIDLIIISGDLVDKGGASLKMVTPYEDFENPFDIFEIEFIEPLCNEIGIKKEKVLFIPGNHDIEQNKIDEVKEAGIKALLKSPQDVDRLCGKYLKNFQGLNFERLDAFLEFEQRFHNKDEDQHYEFSTLESKVIYDYNSRKVGIALINDSWRCASGRVENHFVGSHQFHRSIQFFEKYGTELNIAVMHHPLECYNPEEKNEIENLLHFKKFEMLLLGHEHNKHFRGSDFGNDQKILFSRGRSAFDKPHEKESKYISGYAIIDIDFSNKNIKCNYKIYDEGSSKFYDDVLGGDAVRTYKYGIAEEVKEKFNMKEKDFFMGIDKSQFKNNPGNE</sequence>
<gene>
    <name evidence="6" type="ORF">AR686_17180</name>
</gene>
<comment type="similarity">
    <text evidence="4">Belongs to the cyclic nucleotide phosphodiesterase class-III family.</text>
</comment>
<dbReference type="GO" id="GO:0046872">
    <property type="term" value="F:metal ion binding"/>
    <property type="evidence" value="ECO:0007669"/>
    <property type="project" value="UniProtKB-KW"/>
</dbReference>
<keyword evidence="2" id="KW-0378">Hydrolase</keyword>
<dbReference type="PANTHER" id="PTHR42988">
    <property type="entry name" value="PHOSPHOHYDROLASE"/>
    <property type="match status" value="1"/>
</dbReference>
<evidence type="ECO:0000313" key="6">
    <source>
        <dbReference type="EMBL" id="KUJ54643.1"/>
    </source>
</evidence>
<dbReference type="SUPFAM" id="SSF56300">
    <property type="entry name" value="Metallo-dependent phosphatases"/>
    <property type="match status" value="1"/>
</dbReference>
<protein>
    <recommendedName>
        <fullName evidence="5">Calcineurin-like phosphoesterase domain-containing protein</fullName>
    </recommendedName>
</protein>
<dbReference type="AlphaFoldDB" id="A0A117KAM5"/>
<reference evidence="6 7" key="1">
    <citation type="submission" date="2015-10" db="EMBL/GenBank/DDBJ databases">
        <title>Genome sequence of Chryseobacterium greenlandense.</title>
        <authorList>
            <person name="Newman J."/>
            <person name="Fischer K."/>
            <person name="Miller J."/>
        </authorList>
    </citation>
    <scope>NUCLEOTIDE SEQUENCE [LARGE SCALE GENOMIC DNA]</scope>
    <source>
        <strain evidence="6 7">UMB34</strain>
    </source>
</reference>
<dbReference type="InterPro" id="IPR004843">
    <property type="entry name" value="Calcineurin-like_PHP"/>
</dbReference>
<dbReference type="Pfam" id="PF00149">
    <property type="entry name" value="Metallophos"/>
    <property type="match status" value="1"/>
</dbReference>
<evidence type="ECO:0000259" key="5">
    <source>
        <dbReference type="Pfam" id="PF00149"/>
    </source>
</evidence>
<dbReference type="InterPro" id="IPR050884">
    <property type="entry name" value="CNP_phosphodiesterase-III"/>
</dbReference>
<evidence type="ECO:0000313" key="7">
    <source>
        <dbReference type="Proteomes" id="UP000054388"/>
    </source>
</evidence>
<comment type="caution">
    <text evidence="6">The sequence shown here is derived from an EMBL/GenBank/DDBJ whole genome shotgun (WGS) entry which is preliminary data.</text>
</comment>
<accession>A0A117KAM5</accession>
<organism evidence="6 7">
    <name type="scientific">Chryseobacterium aquaticum subsp. greenlandense</name>
    <dbReference type="NCBI Taxonomy" id="345663"/>
    <lineage>
        <taxon>Bacteria</taxon>
        <taxon>Pseudomonadati</taxon>
        <taxon>Bacteroidota</taxon>
        <taxon>Flavobacteriia</taxon>
        <taxon>Flavobacteriales</taxon>
        <taxon>Weeksellaceae</taxon>
        <taxon>Chryseobacterium group</taxon>
        <taxon>Chryseobacterium</taxon>
    </lineage>
</organism>